<dbReference type="RefSeq" id="XP_004831544.1">
    <property type="nucleotide sequence ID" value="XM_004831487.1"/>
</dbReference>
<dbReference type="AlphaFoldDB" id="L1L9J6"/>
<comment type="caution">
    <text evidence="1">The sequence shown here is derived from an EMBL/GenBank/DDBJ whole genome shotgun (WGS) entry which is preliminary data.</text>
</comment>
<dbReference type="VEuPathDB" id="PiroplasmaDB:BEWA_045560"/>
<reference evidence="1 2" key="1">
    <citation type="journal article" date="2012" name="BMC Genomics">
        <title>Comparative genomic analysis and phylogenetic position of Theileria equi.</title>
        <authorList>
            <person name="Kappmeyer L.S."/>
            <person name="Thiagarajan M."/>
            <person name="Herndon D.R."/>
            <person name="Ramsay J.D."/>
            <person name="Caler E."/>
            <person name="Djikeng A."/>
            <person name="Gillespie J.J."/>
            <person name="Lau A.O."/>
            <person name="Roalson E.H."/>
            <person name="Silva J.C."/>
            <person name="Silva M.G."/>
            <person name="Suarez C.E."/>
            <person name="Ueti M.W."/>
            <person name="Nene V.M."/>
            <person name="Mealey R.H."/>
            <person name="Knowles D.P."/>
            <person name="Brayton K.A."/>
        </authorList>
    </citation>
    <scope>NUCLEOTIDE SEQUENCE [LARGE SCALE GENOMIC DNA]</scope>
    <source>
        <strain evidence="1 2">WA</strain>
    </source>
</reference>
<sequence>MSSIDIKNKCPKGENGGHRTEECARYSRLIASLRNLDGNKPPHYRVCKHTGDRIVSVTNLKYGEKELTDEKYDPLSTKHQPITEVSTYYSATYDGSQNSIEKPLLLKIKDDKEYHWYENKGDPLNTKWENIPDGEKLFYDGYNLKGDALKKRLNDLTCRIHNFHSVNIYEKGDDGKYSCPACGKYEVTVSSETKTDISGYTKHKHTYDADTNLVRYDATVLEWKDGDNYKPIPLNDRYDNSLGVYYWDKDEECKRPLLMEIGLFGEIPVSLGNNGEKGNSKWTMIMPEGDELQLKGNELQKILHQQKCKLFRPAVINVSVKGESYLNDYCNGKNCKNGDCTHTIQVKDYGGSLYEEFSLEKYTALKHTYGGPEETFTITGFTNGPSPIDIPTGSFPIWDVREVVVFFPECKNSPDDKATTTPLLIYVNSNNKNAKKWYKNSGPKGGNNWVEVEGELEDKPPNEVRDLEGVIDEIKELKLYCQNEGILQPPHILAAKSAFKSEVVKDTEAEPRIPGEKLLTTLTKALVELRLDAEQIVEDLVEETIGFAKVLKDALPLARKLFDLPPEKTPSVPTAPASEPYLDSADTSAGLESNTGVPQVQAVVLPVVRASVRDSSESEEVEAEVIELESEGQLLAGEEVPPLEVTEFEIIAAAFPGTVDGKIIEEVEVIEPVGITGEVVQEIGNTITPVIVDVPITITDSTSPQLDGSPPIADLLPITTPSWSPTTVIIDLPGPETAKLEVSGPSVTGNSNSNTPNIIKTTISVSTGILGTSALACFAGWKLYNRYKGDPWVRQI</sequence>
<protein>
    <submittedName>
        <fullName evidence="1">Uncharacterized protein</fullName>
    </submittedName>
</protein>
<dbReference type="Proteomes" id="UP000031512">
    <property type="component" value="Unassembled WGS sequence"/>
</dbReference>
<gene>
    <name evidence="1" type="ORF">BEWA_045560</name>
</gene>
<proteinExistence type="predicted"/>
<accession>L1L9J6</accession>
<evidence type="ECO:0000313" key="2">
    <source>
        <dbReference type="Proteomes" id="UP000031512"/>
    </source>
</evidence>
<dbReference type="GeneID" id="15805215"/>
<organism evidence="1 2">
    <name type="scientific">Theileria equi strain WA</name>
    <dbReference type="NCBI Taxonomy" id="1537102"/>
    <lineage>
        <taxon>Eukaryota</taxon>
        <taxon>Sar</taxon>
        <taxon>Alveolata</taxon>
        <taxon>Apicomplexa</taxon>
        <taxon>Aconoidasida</taxon>
        <taxon>Piroplasmida</taxon>
        <taxon>Theileriidae</taxon>
        <taxon>Theileria</taxon>
    </lineage>
</organism>
<name>L1L9J6_THEEQ</name>
<dbReference type="KEGG" id="beq:BEWA_045560"/>
<dbReference type="EMBL" id="ACOU01000007">
    <property type="protein sequence ID" value="EKX72092.1"/>
    <property type="molecule type" value="Genomic_DNA"/>
</dbReference>
<evidence type="ECO:0000313" key="1">
    <source>
        <dbReference type="EMBL" id="EKX72092.1"/>
    </source>
</evidence>
<dbReference type="eggNOG" id="KOG1366">
    <property type="taxonomic scope" value="Eukaryota"/>
</dbReference>
<keyword evidence="2" id="KW-1185">Reference proteome</keyword>